<dbReference type="RefSeq" id="WP_089358501.1">
    <property type="nucleotide sequence ID" value="NZ_FZOG01000001.1"/>
</dbReference>
<dbReference type="EMBL" id="FZOG01000001">
    <property type="protein sequence ID" value="SNR79007.1"/>
    <property type="molecule type" value="Genomic_DNA"/>
</dbReference>
<evidence type="ECO:0008006" key="3">
    <source>
        <dbReference type="Google" id="ProtNLM"/>
    </source>
</evidence>
<evidence type="ECO:0000313" key="2">
    <source>
        <dbReference type="Proteomes" id="UP000242915"/>
    </source>
</evidence>
<dbReference type="InterPro" id="IPR021427">
    <property type="entry name" value="DUF3077"/>
</dbReference>
<organism evidence="1 2">
    <name type="scientific">Pseudomonas segetis</name>
    <dbReference type="NCBI Taxonomy" id="298908"/>
    <lineage>
        <taxon>Bacteria</taxon>
        <taxon>Pseudomonadati</taxon>
        <taxon>Pseudomonadota</taxon>
        <taxon>Gammaproteobacteria</taxon>
        <taxon>Pseudomonadales</taxon>
        <taxon>Pseudomonadaceae</taxon>
        <taxon>Pseudomonas</taxon>
    </lineage>
</organism>
<sequence length="90" mass="9311">MSSLSVVTTRQELFCKLPTGGLLSVNEGVPITDALEHASCLLACVNSLSASIGDGNAEPVDAYAIQYLNELAKGLIDACVSGALRKEASQ</sequence>
<keyword evidence="2" id="KW-1185">Reference proteome</keyword>
<gene>
    <name evidence="1" type="ORF">SAMN05216255_0192</name>
</gene>
<dbReference type="Pfam" id="PF11275">
    <property type="entry name" value="DUF3077"/>
    <property type="match status" value="1"/>
</dbReference>
<name>A0A238Z6G0_9PSED</name>
<dbReference type="Proteomes" id="UP000242915">
    <property type="component" value="Unassembled WGS sequence"/>
</dbReference>
<proteinExistence type="predicted"/>
<evidence type="ECO:0000313" key="1">
    <source>
        <dbReference type="EMBL" id="SNR79007.1"/>
    </source>
</evidence>
<accession>A0A238Z6G0</accession>
<reference evidence="2" key="1">
    <citation type="submission" date="2017-06" db="EMBL/GenBank/DDBJ databases">
        <authorList>
            <person name="Varghese N."/>
            <person name="Submissions S."/>
        </authorList>
    </citation>
    <scope>NUCLEOTIDE SEQUENCE [LARGE SCALE GENOMIC DNA]</scope>
    <source>
        <strain evidence="2">CIP 108523</strain>
    </source>
</reference>
<dbReference type="AlphaFoldDB" id="A0A238Z6G0"/>
<protein>
    <recommendedName>
        <fullName evidence="3">DUF3077 domain-containing protein</fullName>
    </recommendedName>
</protein>